<dbReference type="Proteomes" id="UP000799779">
    <property type="component" value="Unassembled WGS sequence"/>
</dbReference>
<protein>
    <submittedName>
        <fullName evidence="2">Uncharacterized protein</fullName>
    </submittedName>
</protein>
<keyword evidence="3" id="KW-1185">Reference proteome</keyword>
<accession>A0A6A5X072</accession>
<proteinExistence type="predicted"/>
<dbReference type="EMBL" id="ML977559">
    <property type="protein sequence ID" value="KAF2006684.1"/>
    <property type="molecule type" value="Genomic_DNA"/>
</dbReference>
<name>A0A6A5X072_9PLEO</name>
<sequence>MQIARRLRSEQACVVLSGRGGVDGWRGMKMAGQVTGGRLHLLVQELDQIPRRRRRGCWHEKQDGGRKPGSPVHVGLAAFYPAQEAQDQPGFSGPQSALNPNRPRRRALESEPRNGIRLAESLGEASGMASPTHRSLDALGTRLRRRLDKGRTNVATEFSARVLHVWSRLAATLQLTGTAAGCEGCSKRHAGRRHSHKNIHLEALQDTTQEHQLVSGPHRWRSWTFLYVSSSPCHYIQDSASGKPVCCNWPAAAAPPPWPCSEGVFAKLWRRASNPNPEREERRNRSDVEQEGRTLDSVTRCLCCTAAAAARRNA</sequence>
<evidence type="ECO:0000313" key="2">
    <source>
        <dbReference type="EMBL" id="KAF2006684.1"/>
    </source>
</evidence>
<gene>
    <name evidence="2" type="ORF">P154DRAFT_222714</name>
</gene>
<feature type="region of interest" description="Disordered" evidence="1">
    <location>
        <begin position="85"/>
        <end position="114"/>
    </location>
</feature>
<dbReference type="AlphaFoldDB" id="A0A6A5X072"/>
<reference evidence="2" key="1">
    <citation type="journal article" date="2020" name="Stud. Mycol.">
        <title>101 Dothideomycetes genomes: a test case for predicting lifestyles and emergence of pathogens.</title>
        <authorList>
            <person name="Haridas S."/>
            <person name="Albert R."/>
            <person name="Binder M."/>
            <person name="Bloem J."/>
            <person name="Labutti K."/>
            <person name="Salamov A."/>
            <person name="Andreopoulos B."/>
            <person name="Baker S."/>
            <person name="Barry K."/>
            <person name="Bills G."/>
            <person name="Bluhm B."/>
            <person name="Cannon C."/>
            <person name="Castanera R."/>
            <person name="Culley D."/>
            <person name="Daum C."/>
            <person name="Ezra D."/>
            <person name="Gonzalez J."/>
            <person name="Henrissat B."/>
            <person name="Kuo A."/>
            <person name="Liang C."/>
            <person name="Lipzen A."/>
            <person name="Lutzoni F."/>
            <person name="Magnuson J."/>
            <person name="Mondo S."/>
            <person name="Nolan M."/>
            <person name="Ohm R."/>
            <person name="Pangilinan J."/>
            <person name="Park H.-J."/>
            <person name="Ramirez L."/>
            <person name="Alfaro M."/>
            <person name="Sun H."/>
            <person name="Tritt A."/>
            <person name="Yoshinaga Y."/>
            <person name="Zwiers L.-H."/>
            <person name="Turgeon B."/>
            <person name="Goodwin S."/>
            <person name="Spatafora J."/>
            <person name="Crous P."/>
            <person name="Grigoriev I."/>
        </authorList>
    </citation>
    <scope>NUCLEOTIDE SEQUENCE</scope>
    <source>
        <strain evidence="2">CBS 123094</strain>
    </source>
</reference>
<organism evidence="2 3">
    <name type="scientific">Amniculicola lignicola CBS 123094</name>
    <dbReference type="NCBI Taxonomy" id="1392246"/>
    <lineage>
        <taxon>Eukaryota</taxon>
        <taxon>Fungi</taxon>
        <taxon>Dikarya</taxon>
        <taxon>Ascomycota</taxon>
        <taxon>Pezizomycotina</taxon>
        <taxon>Dothideomycetes</taxon>
        <taxon>Pleosporomycetidae</taxon>
        <taxon>Pleosporales</taxon>
        <taxon>Amniculicolaceae</taxon>
        <taxon>Amniculicola</taxon>
    </lineage>
</organism>
<evidence type="ECO:0000313" key="3">
    <source>
        <dbReference type="Proteomes" id="UP000799779"/>
    </source>
</evidence>
<evidence type="ECO:0000256" key="1">
    <source>
        <dbReference type="SAM" id="MobiDB-lite"/>
    </source>
</evidence>